<evidence type="ECO:0000313" key="2">
    <source>
        <dbReference type="EMBL" id="QQS83824.1"/>
    </source>
</evidence>
<keyword evidence="5" id="KW-1185">Reference proteome</keyword>
<evidence type="ECO:0000313" key="3">
    <source>
        <dbReference type="EMBL" id="RZH99994.1"/>
    </source>
</evidence>
<feature type="transmembrane region" description="Helical" evidence="1">
    <location>
        <begin position="194"/>
        <end position="216"/>
    </location>
</feature>
<accession>A0A143PEG7</accession>
<dbReference type="KEGG" id="scv:A4G25_12540"/>
<protein>
    <submittedName>
        <fullName evidence="2">ABC-2 transporter permease</fullName>
    </submittedName>
</protein>
<dbReference type="Pfam" id="PF13346">
    <property type="entry name" value="ABC2_membrane_5"/>
    <property type="match status" value="1"/>
</dbReference>
<feature type="transmembrane region" description="Helical" evidence="1">
    <location>
        <begin position="155"/>
        <end position="182"/>
    </location>
</feature>
<dbReference type="NCBIfam" id="NF047560">
    <property type="entry name" value="PSM_export_PmtB"/>
    <property type="match status" value="1"/>
</dbReference>
<dbReference type="AlphaFoldDB" id="A0A143PEG7"/>
<evidence type="ECO:0000256" key="1">
    <source>
        <dbReference type="SAM" id="Phobius"/>
    </source>
</evidence>
<name>A0A143PEG7_9STAP</name>
<dbReference type="GeneID" id="93726188"/>
<keyword evidence="1" id="KW-1133">Transmembrane helix</keyword>
<organism evidence="3 4">
    <name type="scientific">Staphylococcus condimenti</name>
    <dbReference type="NCBI Taxonomy" id="70255"/>
    <lineage>
        <taxon>Bacteria</taxon>
        <taxon>Bacillati</taxon>
        <taxon>Bacillota</taxon>
        <taxon>Bacilli</taxon>
        <taxon>Bacillales</taxon>
        <taxon>Staphylococcaceae</taxon>
        <taxon>Staphylococcus</taxon>
    </lineage>
</organism>
<keyword evidence="1" id="KW-0812">Transmembrane</keyword>
<dbReference type="EMBL" id="RQTE01000365">
    <property type="protein sequence ID" value="RZH99994.1"/>
    <property type="molecule type" value="Genomic_DNA"/>
</dbReference>
<feature type="transmembrane region" description="Helical" evidence="1">
    <location>
        <begin position="39"/>
        <end position="59"/>
    </location>
</feature>
<dbReference type="EMBL" id="CP068073">
    <property type="protein sequence ID" value="QQS83824.1"/>
    <property type="molecule type" value="Genomic_DNA"/>
</dbReference>
<dbReference type="RefSeq" id="WP_047132812.1">
    <property type="nucleotide sequence ID" value="NZ_CP015114.1"/>
</dbReference>
<keyword evidence="1" id="KW-0472">Membrane</keyword>
<sequence length="229" mass="26540">MKQLIIRNLKLRKTSLIYYAILLVTAPFFHLYVDKNDVWGGFFFAIFSMLIMFITLFDCGNAFRLQFKLGGNKAYYFNHSLPFSAKEQLNAHYLTTIIMSIAGTFVLIAYYNVPSNAQINGIELATPLFFIAVNFIGHALAFPKYSEVRKDYIPYWAFIIFMNFILPIILVVLLFVIAFLFYGFENVTDNMVDQYVNIIGVIFFVLSVALFGLTYFKQLKKINEAEQKY</sequence>
<dbReference type="InterPro" id="IPR025699">
    <property type="entry name" value="ABC2_memb-like"/>
</dbReference>
<feature type="transmembrane region" description="Helical" evidence="1">
    <location>
        <begin position="16"/>
        <end position="33"/>
    </location>
</feature>
<dbReference type="Proteomes" id="UP000595942">
    <property type="component" value="Chromosome"/>
</dbReference>
<dbReference type="Proteomes" id="UP000293854">
    <property type="component" value="Unassembled WGS sequence"/>
</dbReference>
<feature type="transmembrane region" description="Helical" evidence="1">
    <location>
        <begin position="124"/>
        <end position="143"/>
    </location>
</feature>
<feature type="transmembrane region" description="Helical" evidence="1">
    <location>
        <begin position="93"/>
        <end position="112"/>
    </location>
</feature>
<gene>
    <name evidence="3" type="ORF">EIG99_12760</name>
    <name evidence="2" type="ORF">I6J05_05925</name>
</gene>
<dbReference type="OrthoDB" id="2407769at2"/>
<reference evidence="2 5" key="2">
    <citation type="submission" date="2021-01" db="EMBL/GenBank/DDBJ databases">
        <title>FDA dAtabase for Regulatory Grade micrObial Sequences (FDA-ARGOS): Supporting development and validation of Infectious Disease Dx tests.</title>
        <authorList>
            <person name="Sproer C."/>
            <person name="Gronow S."/>
            <person name="Severitt S."/>
            <person name="Schroder I."/>
            <person name="Tallon L."/>
            <person name="Sadzewicz L."/>
            <person name="Zhao X."/>
            <person name="Boylan J."/>
            <person name="Ott S."/>
            <person name="Bowen H."/>
            <person name="Vavikolanu K."/>
            <person name="Mehta A."/>
            <person name="Aluvathingal J."/>
            <person name="Nadendla S."/>
            <person name="Lowell S."/>
            <person name="Myers T."/>
            <person name="Yan Y."/>
            <person name="Sichtig H."/>
        </authorList>
    </citation>
    <scope>NUCLEOTIDE SEQUENCE [LARGE SCALE GENOMIC DNA]</scope>
    <source>
        <strain evidence="2 5">FDAARGOS_1148</strain>
    </source>
</reference>
<proteinExistence type="predicted"/>
<evidence type="ECO:0000313" key="5">
    <source>
        <dbReference type="Proteomes" id="UP000595942"/>
    </source>
</evidence>
<evidence type="ECO:0000313" key="4">
    <source>
        <dbReference type="Proteomes" id="UP000293854"/>
    </source>
</evidence>
<reference evidence="3 4" key="1">
    <citation type="submission" date="2018-11" db="EMBL/GenBank/DDBJ databases">
        <title>Genomic profiling of Staphylococcus species from a Poultry farm system in KwaZulu-Natal, South Africa.</title>
        <authorList>
            <person name="Amoako D.G."/>
            <person name="Somboro A.M."/>
            <person name="Abia A.L.K."/>
            <person name="Bester L.A."/>
            <person name="Essack S.Y."/>
        </authorList>
    </citation>
    <scope>NUCLEOTIDE SEQUENCE [LARGE SCALE GENOMIC DNA]</scope>
    <source>
        <strain evidence="3 4">SA11</strain>
    </source>
</reference>